<reference evidence="3 4" key="1">
    <citation type="submission" date="2016-11" db="EMBL/GenBank/DDBJ databases">
        <authorList>
            <person name="Jaros S."/>
            <person name="Januszkiewicz K."/>
            <person name="Wedrychowicz H."/>
        </authorList>
    </citation>
    <scope>NUCLEOTIDE SEQUENCE [LARGE SCALE GENOMIC DNA]</scope>
    <source>
        <strain evidence="3 4">DSM 14828</strain>
    </source>
</reference>
<gene>
    <name evidence="3" type="ORF">SAMN02746064_00654</name>
</gene>
<evidence type="ECO:0000256" key="2">
    <source>
        <dbReference type="ARBA" id="ARBA00023239"/>
    </source>
</evidence>
<dbReference type="Proteomes" id="UP000184251">
    <property type="component" value="Unassembled WGS sequence"/>
</dbReference>
<sequence length="238" mass="25960">MKILYYDCFCGISGDMNLGAMVDLGVDAEYLKSELNKLSIKDEFEIKFDKEIKNGITGTKAYVIMNKHDHAHRHLRHIDEIIDNSQLSEFVKAKSKDMFRVIAKAEGKVHGKSMEAVHFHEVGAIDSIVDIVGAAICFEALDVDRIYSSPVQLGGGFVNCAHGVIPVPAPATVEILKGVPVKTGLVDSETTTPTGAAILASNAETFVNLDMKISKTGYGLGTKEFEIPNVLRVYLAEM</sequence>
<dbReference type="InterPro" id="IPR002822">
    <property type="entry name" value="Ni_insertion"/>
</dbReference>
<dbReference type="NCBIfam" id="TIGR00299">
    <property type="entry name" value="nickel pincer cofactor biosynthesis protein LarC"/>
    <property type="match status" value="1"/>
</dbReference>
<dbReference type="STRING" id="1120975.SAMN02746064_00654"/>
<dbReference type="PANTHER" id="PTHR36566:SF1">
    <property type="entry name" value="PYRIDINIUM-3,5-BISTHIOCARBOXYLIC ACID MONONUCLEOTIDE NICKEL INSERTION PROTEIN"/>
    <property type="match status" value="1"/>
</dbReference>
<accession>A0A1M4U5S4</accession>
<dbReference type="PANTHER" id="PTHR36566">
    <property type="entry name" value="NICKEL INSERTION PROTEIN-RELATED"/>
    <property type="match status" value="1"/>
</dbReference>
<dbReference type="EMBL" id="FQTU01000003">
    <property type="protein sequence ID" value="SHE52102.1"/>
    <property type="molecule type" value="Genomic_DNA"/>
</dbReference>
<keyword evidence="2" id="KW-0456">Lyase</keyword>
<evidence type="ECO:0000313" key="4">
    <source>
        <dbReference type="Proteomes" id="UP000184251"/>
    </source>
</evidence>
<dbReference type="GO" id="GO:0016829">
    <property type="term" value="F:lyase activity"/>
    <property type="evidence" value="ECO:0007669"/>
    <property type="project" value="UniProtKB-KW"/>
</dbReference>
<keyword evidence="4" id="KW-1185">Reference proteome</keyword>
<dbReference type="OrthoDB" id="9765625at2"/>
<dbReference type="AlphaFoldDB" id="A0A1M4U5S4"/>
<keyword evidence="1" id="KW-0533">Nickel</keyword>
<evidence type="ECO:0000256" key="1">
    <source>
        <dbReference type="ARBA" id="ARBA00022596"/>
    </source>
</evidence>
<dbReference type="Pfam" id="PF01969">
    <property type="entry name" value="Ni_insertion"/>
    <property type="match status" value="1"/>
</dbReference>
<organism evidence="3 4">
    <name type="scientific">Alkalibacter saccharofermentans DSM 14828</name>
    <dbReference type="NCBI Taxonomy" id="1120975"/>
    <lineage>
        <taxon>Bacteria</taxon>
        <taxon>Bacillati</taxon>
        <taxon>Bacillota</taxon>
        <taxon>Clostridia</taxon>
        <taxon>Eubacteriales</taxon>
        <taxon>Eubacteriaceae</taxon>
        <taxon>Alkalibacter</taxon>
    </lineage>
</organism>
<proteinExistence type="predicted"/>
<protein>
    <submittedName>
        <fullName evidence="3">TIGR00299 family protein</fullName>
    </submittedName>
</protein>
<evidence type="ECO:0000313" key="3">
    <source>
        <dbReference type="EMBL" id="SHE52102.1"/>
    </source>
</evidence>
<name>A0A1M4U5S4_9FIRM</name>